<feature type="signal peptide" evidence="1">
    <location>
        <begin position="1"/>
        <end position="23"/>
    </location>
</feature>
<feature type="chain" id="PRO_5042983755" evidence="1">
    <location>
        <begin position="24"/>
        <end position="85"/>
    </location>
</feature>
<protein>
    <submittedName>
        <fullName evidence="2">Uncharacterized protein</fullName>
    </submittedName>
</protein>
<name>A0AAN9FZB4_9CAEN</name>
<accession>A0AAN9FZB4</accession>
<organism evidence="2 3">
    <name type="scientific">Littorina saxatilis</name>
    <dbReference type="NCBI Taxonomy" id="31220"/>
    <lineage>
        <taxon>Eukaryota</taxon>
        <taxon>Metazoa</taxon>
        <taxon>Spiralia</taxon>
        <taxon>Lophotrochozoa</taxon>
        <taxon>Mollusca</taxon>
        <taxon>Gastropoda</taxon>
        <taxon>Caenogastropoda</taxon>
        <taxon>Littorinimorpha</taxon>
        <taxon>Littorinoidea</taxon>
        <taxon>Littorinidae</taxon>
        <taxon>Littorina</taxon>
    </lineage>
</organism>
<keyword evidence="1" id="KW-0732">Signal</keyword>
<keyword evidence="3" id="KW-1185">Reference proteome</keyword>
<reference evidence="2 3" key="1">
    <citation type="submission" date="2024-02" db="EMBL/GenBank/DDBJ databases">
        <title>Chromosome-scale genome assembly of the rough periwinkle Littorina saxatilis.</title>
        <authorList>
            <person name="De Jode A."/>
            <person name="Faria R."/>
            <person name="Formenti G."/>
            <person name="Sims Y."/>
            <person name="Smith T.P."/>
            <person name="Tracey A."/>
            <person name="Wood J.M.D."/>
            <person name="Zagrodzka Z.B."/>
            <person name="Johannesson K."/>
            <person name="Butlin R.K."/>
            <person name="Leder E.H."/>
        </authorList>
    </citation>
    <scope>NUCLEOTIDE SEQUENCE [LARGE SCALE GENOMIC DNA]</scope>
    <source>
        <strain evidence="2">Snail1</strain>
        <tissue evidence="2">Muscle</tissue>
    </source>
</reference>
<comment type="caution">
    <text evidence="2">The sequence shown here is derived from an EMBL/GenBank/DDBJ whole genome shotgun (WGS) entry which is preliminary data.</text>
</comment>
<dbReference type="Proteomes" id="UP001374579">
    <property type="component" value="Unassembled WGS sequence"/>
</dbReference>
<evidence type="ECO:0000256" key="1">
    <source>
        <dbReference type="SAM" id="SignalP"/>
    </source>
</evidence>
<proteinExistence type="predicted"/>
<dbReference type="AlphaFoldDB" id="A0AAN9FZB4"/>
<evidence type="ECO:0000313" key="3">
    <source>
        <dbReference type="Proteomes" id="UP001374579"/>
    </source>
</evidence>
<evidence type="ECO:0000313" key="2">
    <source>
        <dbReference type="EMBL" id="KAK7089838.1"/>
    </source>
</evidence>
<gene>
    <name evidence="2" type="ORF">V1264_024706</name>
</gene>
<dbReference type="EMBL" id="JBAMIC010000362">
    <property type="protein sequence ID" value="KAK7089838.1"/>
    <property type="molecule type" value="Genomic_DNA"/>
</dbReference>
<sequence>MYRRVLVALVVLLTLNVLTVTLASPLADVLSAGPHEVGKRQAIGSFIHFPRCICCCPPCPCDPQPQAPWPQLPQLPHLLGQNPTW</sequence>